<proteinExistence type="predicted"/>
<sequence>MDGGHIEIIAHVVHQLDADGNRLRVVQFTDYTAEKVRTLFTSADELADPGQPNESIS</sequence>
<evidence type="ECO:0000313" key="1">
    <source>
        <dbReference type="EMBL" id="VFJ71067.1"/>
    </source>
</evidence>
<dbReference type="EMBL" id="CAADEX010000311">
    <property type="protein sequence ID" value="VFJ71067.1"/>
    <property type="molecule type" value="Genomic_DNA"/>
</dbReference>
<protein>
    <submittedName>
        <fullName evidence="1">Uncharacterized protein</fullName>
    </submittedName>
</protein>
<gene>
    <name evidence="1" type="ORF">BECKDK2373B_GA0170837_13112</name>
</gene>
<reference evidence="1" key="1">
    <citation type="submission" date="2019-02" db="EMBL/GenBank/DDBJ databases">
        <authorList>
            <person name="Gruber-Vodicka R. H."/>
            <person name="Seah K. B. B."/>
        </authorList>
    </citation>
    <scope>NUCLEOTIDE SEQUENCE</scope>
    <source>
        <strain evidence="1">BECK_DK47</strain>
    </source>
</reference>
<accession>A0A450TS07</accession>
<organism evidence="1">
    <name type="scientific">Candidatus Kentrum sp. DK</name>
    <dbReference type="NCBI Taxonomy" id="2126562"/>
    <lineage>
        <taxon>Bacteria</taxon>
        <taxon>Pseudomonadati</taxon>
        <taxon>Pseudomonadota</taxon>
        <taxon>Gammaproteobacteria</taxon>
        <taxon>Candidatus Kentrum</taxon>
    </lineage>
</organism>
<name>A0A450TS07_9GAMM</name>
<dbReference type="AlphaFoldDB" id="A0A450TS07"/>